<evidence type="ECO:0000313" key="1">
    <source>
        <dbReference type="EMBL" id="SVE08991.1"/>
    </source>
</evidence>
<feature type="non-terminal residue" evidence="1">
    <location>
        <position position="63"/>
    </location>
</feature>
<gene>
    <name evidence="1" type="ORF">METZ01_LOCUS461845</name>
</gene>
<name>A0A383AN41_9ZZZZ</name>
<protein>
    <submittedName>
        <fullName evidence="1">Uncharacterized protein</fullName>
    </submittedName>
</protein>
<sequence>MKNSGLSLCKFLYYLTLLGFIQTSSVFAEVTTSDLIENRLNSAFVQNAESIDLIEVLVLISKD</sequence>
<reference evidence="1" key="1">
    <citation type="submission" date="2018-05" db="EMBL/GenBank/DDBJ databases">
        <authorList>
            <person name="Lanie J.A."/>
            <person name="Ng W.-L."/>
            <person name="Kazmierczak K.M."/>
            <person name="Andrzejewski T.M."/>
            <person name="Davidsen T.M."/>
            <person name="Wayne K.J."/>
            <person name="Tettelin H."/>
            <person name="Glass J.I."/>
            <person name="Rusch D."/>
            <person name="Podicherti R."/>
            <person name="Tsui H.-C.T."/>
            <person name="Winkler M.E."/>
        </authorList>
    </citation>
    <scope>NUCLEOTIDE SEQUENCE</scope>
</reference>
<accession>A0A383AN41</accession>
<dbReference type="AlphaFoldDB" id="A0A383AN41"/>
<proteinExistence type="predicted"/>
<organism evidence="1">
    <name type="scientific">marine metagenome</name>
    <dbReference type="NCBI Taxonomy" id="408172"/>
    <lineage>
        <taxon>unclassified sequences</taxon>
        <taxon>metagenomes</taxon>
        <taxon>ecological metagenomes</taxon>
    </lineage>
</organism>
<dbReference type="EMBL" id="UINC01193390">
    <property type="protein sequence ID" value="SVE08991.1"/>
    <property type="molecule type" value="Genomic_DNA"/>
</dbReference>